<dbReference type="SUPFAM" id="SSF56219">
    <property type="entry name" value="DNase I-like"/>
    <property type="match status" value="1"/>
</dbReference>
<evidence type="ECO:0000313" key="2">
    <source>
        <dbReference type="Proteomes" id="UP000242715"/>
    </source>
</evidence>
<sequence length="236" mass="26040">MCGRPSVASMSCGAMVASLSLSGEEFSVANFYAPCDPGAKQQLWDSLYVKIQALWRFRVSVCGDLNAVRSIEEHRSVRGRPQSLDHLSFNRFIDDNKLIDLSLCGRKFTWFKGDGLSMSRLDIRIESLQDRLVALDENGGEEDISELELAELHGVTSDIHSLSAECKHMLTIVSFSCSVEGVAPIKHAVVSYFASHFMAANMERPGVDSLTLKRLHPSEVSSLIKPFSMVEVKAAV</sequence>
<evidence type="ECO:0000313" key="1">
    <source>
        <dbReference type="EMBL" id="GAU31812.1"/>
    </source>
</evidence>
<evidence type="ECO:0008006" key="3">
    <source>
        <dbReference type="Google" id="ProtNLM"/>
    </source>
</evidence>
<name>A0A2Z6N4N8_TRISU</name>
<protein>
    <recommendedName>
        <fullName evidence="3">Endonuclease/exonuclease/phosphatase domain-containing protein</fullName>
    </recommendedName>
</protein>
<organism evidence="1 2">
    <name type="scientific">Trifolium subterraneum</name>
    <name type="common">Subterranean clover</name>
    <dbReference type="NCBI Taxonomy" id="3900"/>
    <lineage>
        <taxon>Eukaryota</taxon>
        <taxon>Viridiplantae</taxon>
        <taxon>Streptophyta</taxon>
        <taxon>Embryophyta</taxon>
        <taxon>Tracheophyta</taxon>
        <taxon>Spermatophyta</taxon>
        <taxon>Magnoliopsida</taxon>
        <taxon>eudicotyledons</taxon>
        <taxon>Gunneridae</taxon>
        <taxon>Pentapetalae</taxon>
        <taxon>rosids</taxon>
        <taxon>fabids</taxon>
        <taxon>Fabales</taxon>
        <taxon>Fabaceae</taxon>
        <taxon>Papilionoideae</taxon>
        <taxon>50 kb inversion clade</taxon>
        <taxon>NPAAA clade</taxon>
        <taxon>Hologalegina</taxon>
        <taxon>IRL clade</taxon>
        <taxon>Trifolieae</taxon>
        <taxon>Trifolium</taxon>
    </lineage>
</organism>
<dbReference type="Proteomes" id="UP000242715">
    <property type="component" value="Unassembled WGS sequence"/>
</dbReference>
<dbReference type="InterPro" id="IPR036691">
    <property type="entry name" value="Endo/exonu/phosph_ase_sf"/>
</dbReference>
<keyword evidence="2" id="KW-1185">Reference proteome</keyword>
<proteinExistence type="predicted"/>
<accession>A0A2Z6N4N8</accession>
<gene>
    <name evidence="1" type="ORF">TSUD_58130</name>
</gene>
<reference evidence="2" key="1">
    <citation type="journal article" date="2017" name="Front. Plant Sci.">
        <title>Climate Clever Clovers: New Paradigm to Reduce the Environmental Footprint of Ruminants by Breeding Low Methanogenic Forages Utilizing Haplotype Variation.</title>
        <authorList>
            <person name="Kaur P."/>
            <person name="Appels R."/>
            <person name="Bayer P.E."/>
            <person name="Keeble-Gagnere G."/>
            <person name="Wang J."/>
            <person name="Hirakawa H."/>
            <person name="Shirasawa K."/>
            <person name="Vercoe P."/>
            <person name="Stefanova K."/>
            <person name="Durmic Z."/>
            <person name="Nichols P."/>
            <person name="Revell C."/>
            <person name="Isobe S.N."/>
            <person name="Edwards D."/>
            <person name="Erskine W."/>
        </authorList>
    </citation>
    <scope>NUCLEOTIDE SEQUENCE [LARGE SCALE GENOMIC DNA]</scope>
    <source>
        <strain evidence="2">cv. Daliak</strain>
    </source>
</reference>
<dbReference type="Gene3D" id="3.60.10.10">
    <property type="entry name" value="Endonuclease/exonuclease/phosphatase"/>
    <property type="match status" value="1"/>
</dbReference>
<dbReference type="AlphaFoldDB" id="A0A2Z6N4N8"/>
<dbReference type="EMBL" id="DF973469">
    <property type="protein sequence ID" value="GAU31812.1"/>
    <property type="molecule type" value="Genomic_DNA"/>
</dbReference>